<dbReference type="PROSITE" id="PS50054">
    <property type="entry name" value="TYR_PHOSPHATASE_DUAL"/>
    <property type="match status" value="1"/>
</dbReference>
<proteinExistence type="predicted"/>
<dbReference type="PANTHER" id="PTHR31126:SF48">
    <property type="entry name" value="INOSITOL PHOSPHATASE SIW14"/>
    <property type="match status" value="1"/>
</dbReference>
<dbReference type="OrthoDB" id="6375174at2759"/>
<dbReference type="Pfam" id="PF03162">
    <property type="entry name" value="Y_phosphatase2"/>
    <property type="match status" value="1"/>
</dbReference>
<dbReference type="PRINTS" id="PR01911">
    <property type="entry name" value="PFDSPHPHTASE"/>
</dbReference>
<evidence type="ECO:0000313" key="6">
    <source>
        <dbReference type="Proteomes" id="UP000193642"/>
    </source>
</evidence>
<dbReference type="Gene3D" id="3.90.190.10">
    <property type="entry name" value="Protein tyrosine phosphatase superfamily"/>
    <property type="match status" value="1"/>
</dbReference>
<dbReference type="InterPro" id="IPR020428">
    <property type="entry name" value="PFA-DSPs"/>
</dbReference>
<accession>A0A1Y2C8U3</accession>
<comment type="subcellular location">
    <subcellularLocation>
        <location evidence="1">Cytoplasm</location>
    </subcellularLocation>
</comment>
<dbReference type="InterPro" id="IPR020422">
    <property type="entry name" value="TYR_PHOSPHATASE_DUAL_dom"/>
</dbReference>
<feature type="domain" description="Tyrosine-protein phosphatase" evidence="4">
    <location>
        <begin position="6"/>
        <end position="143"/>
    </location>
</feature>
<keyword evidence="2" id="KW-0963">Cytoplasm</keyword>
<dbReference type="InterPro" id="IPR029021">
    <property type="entry name" value="Prot-tyrosine_phosphatase-like"/>
</dbReference>
<gene>
    <name evidence="5" type="ORF">BCR33DRAFT_652983</name>
</gene>
<comment type="caution">
    <text evidence="5">The sequence shown here is derived from an EMBL/GenBank/DDBJ whole genome shotgun (WGS) entry which is preliminary data.</text>
</comment>
<dbReference type="AlphaFoldDB" id="A0A1Y2C8U3"/>
<dbReference type="FunFam" id="3.90.190.10:FF:000035">
    <property type="entry name" value="Tyrosine phosphatase, putative"/>
    <property type="match status" value="1"/>
</dbReference>
<name>A0A1Y2C8U3_9FUNG</name>
<dbReference type="SUPFAM" id="SSF52799">
    <property type="entry name" value="(Phosphotyrosine protein) phosphatases II"/>
    <property type="match status" value="1"/>
</dbReference>
<feature type="non-terminal residue" evidence="5">
    <location>
        <position position="143"/>
    </location>
</feature>
<dbReference type="GO" id="GO:0052840">
    <property type="term" value="F:inositol diphosphate tetrakisphosphate diphosphatase activity"/>
    <property type="evidence" value="ECO:0007669"/>
    <property type="project" value="TreeGrafter"/>
</dbReference>
<keyword evidence="3" id="KW-0378">Hydrolase</keyword>
<evidence type="ECO:0000256" key="1">
    <source>
        <dbReference type="ARBA" id="ARBA00004496"/>
    </source>
</evidence>
<dbReference type="GO" id="GO:0005737">
    <property type="term" value="C:cytoplasm"/>
    <property type="evidence" value="ECO:0007669"/>
    <property type="project" value="UniProtKB-SubCell"/>
</dbReference>
<feature type="non-terminal residue" evidence="5">
    <location>
        <position position="1"/>
    </location>
</feature>
<dbReference type="STRING" id="329046.A0A1Y2C8U3"/>
<protein>
    <submittedName>
        <fullName evidence="5">Protein-tyrosine phosphatase</fullName>
    </submittedName>
</protein>
<organism evidence="5 6">
    <name type="scientific">Rhizoclosmatium globosum</name>
    <dbReference type="NCBI Taxonomy" id="329046"/>
    <lineage>
        <taxon>Eukaryota</taxon>
        <taxon>Fungi</taxon>
        <taxon>Fungi incertae sedis</taxon>
        <taxon>Chytridiomycota</taxon>
        <taxon>Chytridiomycota incertae sedis</taxon>
        <taxon>Chytridiomycetes</taxon>
        <taxon>Chytridiales</taxon>
        <taxon>Chytriomycetaceae</taxon>
        <taxon>Rhizoclosmatium</taxon>
    </lineage>
</organism>
<evidence type="ECO:0000259" key="4">
    <source>
        <dbReference type="PROSITE" id="PS50054"/>
    </source>
</evidence>
<evidence type="ECO:0000256" key="3">
    <source>
        <dbReference type="ARBA" id="ARBA00022801"/>
    </source>
</evidence>
<keyword evidence="6" id="KW-1185">Reference proteome</keyword>
<dbReference type="EMBL" id="MCGO01000025">
    <property type="protein sequence ID" value="ORY43337.1"/>
    <property type="molecule type" value="Genomic_DNA"/>
</dbReference>
<dbReference type="PANTHER" id="PTHR31126">
    <property type="entry name" value="TYROSINE-PROTEIN PHOSPHATASE"/>
    <property type="match status" value="1"/>
</dbReference>
<dbReference type="GO" id="GO:0016791">
    <property type="term" value="F:phosphatase activity"/>
    <property type="evidence" value="ECO:0007669"/>
    <property type="project" value="InterPro"/>
</dbReference>
<sequence length="143" mass="16390">VVPPVNFAMVEAGVYRSGRPSKQSLPFLSSLNLKTIIYLSSSKDLDANIQFAQDNDVTYLHFKIKENKEPFQQIDQQELAKALVQVLDVRNHPILMYSDRGKHRIGCIVGCLRKLQRWSLASIFDEYQRFSGSKIYIADQEVL</sequence>
<evidence type="ECO:0000256" key="2">
    <source>
        <dbReference type="ARBA" id="ARBA00022490"/>
    </source>
</evidence>
<dbReference type="Proteomes" id="UP000193642">
    <property type="component" value="Unassembled WGS sequence"/>
</dbReference>
<evidence type="ECO:0000313" key="5">
    <source>
        <dbReference type="EMBL" id="ORY43337.1"/>
    </source>
</evidence>
<reference evidence="5 6" key="1">
    <citation type="submission" date="2016-07" db="EMBL/GenBank/DDBJ databases">
        <title>Pervasive Adenine N6-methylation of Active Genes in Fungi.</title>
        <authorList>
            <consortium name="DOE Joint Genome Institute"/>
            <person name="Mondo S.J."/>
            <person name="Dannebaum R.O."/>
            <person name="Kuo R.C."/>
            <person name="Labutti K."/>
            <person name="Haridas S."/>
            <person name="Kuo A."/>
            <person name="Salamov A."/>
            <person name="Ahrendt S.R."/>
            <person name="Lipzen A."/>
            <person name="Sullivan W."/>
            <person name="Andreopoulos W.B."/>
            <person name="Clum A."/>
            <person name="Lindquist E."/>
            <person name="Daum C."/>
            <person name="Ramamoorthy G.K."/>
            <person name="Gryganskyi A."/>
            <person name="Culley D."/>
            <person name="Magnuson J.K."/>
            <person name="James T.Y."/>
            <person name="O'Malley M.A."/>
            <person name="Stajich J.E."/>
            <person name="Spatafora J.W."/>
            <person name="Visel A."/>
            <person name="Grigoriev I.V."/>
        </authorList>
    </citation>
    <scope>NUCLEOTIDE SEQUENCE [LARGE SCALE GENOMIC DNA]</scope>
    <source>
        <strain evidence="5 6">JEL800</strain>
    </source>
</reference>
<dbReference type="InterPro" id="IPR004861">
    <property type="entry name" value="Siw14-like"/>
</dbReference>